<keyword evidence="4" id="KW-0479">Metal-binding</keyword>
<evidence type="ECO:0000313" key="11">
    <source>
        <dbReference type="EMBL" id="TXB53163.1"/>
    </source>
</evidence>
<evidence type="ECO:0000313" key="12">
    <source>
        <dbReference type="Proteomes" id="UP000321580"/>
    </source>
</evidence>
<comment type="similarity">
    <text evidence="8">Belongs to the bacterial reverse transcriptase family.</text>
</comment>
<dbReference type="EC" id="2.7.7.49" evidence="1"/>
<dbReference type="InterPro" id="IPR043502">
    <property type="entry name" value="DNA/RNA_pol_sf"/>
</dbReference>
<evidence type="ECO:0000256" key="7">
    <source>
        <dbReference type="ARBA" id="ARBA00023118"/>
    </source>
</evidence>
<dbReference type="Proteomes" id="UP000321580">
    <property type="component" value="Unassembled WGS sequence"/>
</dbReference>
<dbReference type="PROSITE" id="PS50878">
    <property type="entry name" value="RT_POL"/>
    <property type="match status" value="1"/>
</dbReference>
<protein>
    <recommendedName>
        <fullName evidence="1">RNA-directed DNA polymerase</fullName>
        <ecNumber evidence="1">2.7.7.49</ecNumber>
    </recommendedName>
</protein>
<dbReference type="GO" id="GO:0003964">
    <property type="term" value="F:RNA-directed DNA polymerase activity"/>
    <property type="evidence" value="ECO:0007669"/>
    <property type="project" value="UniProtKB-KW"/>
</dbReference>
<dbReference type="CDD" id="cd01651">
    <property type="entry name" value="RT_G2_intron"/>
    <property type="match status" value="1"/>
</dbReference>
<sequence length="151" mass="17255">FSPFSYGFRPGRSAHQALRQAKRNINEGFQDIIDLDLKSFFDEVNHSLLLKLLKRKVKDPVLLKLIRSFLSSGLLLGGLVSQRDKGTPQGGPLSPLLSNILLDELDKELAQRGHRFIRYADDCSIFLQSKRAAHRVLRSITRFIEEELRLL</sequence>
<evidence type="ECO:0000256" key="2">
    <source>
        <dbReference type="ARBA" id="ARBA00022679"/>
    </source>
</evidence>
<dbReference type="GO" id="GO:0003723">
    <property type="term" value="F:RNA binding"/>
    <property type="evidence" value="ECO:0007669"/>
    <property type="project" value="InterPro"/>
</dbReference>
<evidence type="ECO:0000259" key="10">
    <source>
        <dbReference type="PROSITE" id="PS50878"/>
    </source>
</evidence>
<keyword evidence="2" id="KW-0808">Transferase</keyword>
<reference evidence="11 12" key="1">
    <citation type="submission" date="2019-08" db="EMBL/GenBank/DDBJ databases">
        <title>Genome of Phaeodactylibacter luteus.</title>
        <authorList>
            <person name="Bowman J.P."/>
        </authorList>
    </citation>
    <scope>NUCLEOTIDE SEQUENCE [LARGE SCALE GENOMIC DNA]</scope>
    <source>
        <strain evidence="11 12">KCTC 42180</strain>
    </source>
</reference>
<dbReference type="InterPro" id="IPR051083">
    <property type="entry name" value="GrpII_Intron_Splice-Mob/Def"/>
</dbReference>
<dbReference type="PRINTS" id="PR00866">
    <property type="entry name" value="RNADNAPOLMS"/>
</dbReference>
<evidence type="ECO:0000256" key="5">
    <source>
        <dbReference type="ARBA" id="ARBA00022842"/>
    </source>
</evidence>
<dbReference type="SUPFAM" id="SSF56672">
    <property type="entry name" value="DNA/RNA polymerases"/>
    <property type="match status" value="1"/>
</dbReference>
<feature type="domain" description="Reverse transcriptase" evidence="10">
    <location>
        <begin position="1"/>
        <end position="151"/>
    </location>
</feature>
<dbReference type="RefSeq" id="WP_246141900.1">
    <property type="nucleotide sequence ID" value="NZ_VOOR01000209.1"/>
</dbReference>
<dbReference type="GO" id="GO:0051607">
    <property type="term" value="P:defense response to virus"/>
    <property type="evidence" value="ECO:0007669"/>
    <property type="project" value="UniProtKB-KW"/>
</dbReference>
<gene>
    <name evidence="11" type="ORF">FRY97_22080</name>
</gene>
<name>A0A5C6RFF7_9BACT</name>
<dbReference type="PANTHER" id="PTHR34047">
    <property type="entry name" value="NUCLEAR INTRON MATURASE 1, MITOCHONDRIAL-RELATED"/>
    <property type="match status" value="1"/>
</dbReference>
<dbReference type="InterPro" id="IPR000477">
    <property type="entry name" value="RT_dom"/>
</dbReference>
<comment type="catalytic activity">
    <reaction evidence="9">
        <text>DNA(n) + a 2'-deoxyribonucleoside 5'-triphosphate = DNA(n+1) + diphosphate</text>
        <dbReference type="Rhea" id="RHEA:22508"/>
        <dbReference type="Rhea" id="RHEA-COMP:17339"/>
        <dbReference type="Rhea" id="RHEA-COMP:17340"/>
        <dbReference type="ChEBI" id="CHEBI:33019"/>
        <dbReference type="ChEBI" id="CHEBI:61560"/>
        <dbReference type="ChEBI" id="CHEBI:173112"/>
        <dbReference type="EC" id="2.7.7.49"/>
    </reaction>
</comment>
<dbReference type="AlphaFoldDB" id="A0A5C6RFF7"/>
<keyword evidence="3" id="KW-0548">Nucleotidyltransferase</keyword>
<keyword evidence="7" id="KW-0051">Antiviral defense</keyword>
<evidence type="ECO:0000256" key="6">
    <source>
        <dbReference type="ARBA" id="ARBA00022918"/>
    </source>
</evidence>
<keyword evidence="6 11" id="KW-0695">RNA-directed DNA polymerase</keyword>
<dbReference type="InterPro" id="IPR000123">
    <property type="entry name" value="Reverse_transcriptase_msDNA"/>
</dbReference>
<evidence type="ECO:0000256" key="9">
    <source>
        <dbReference type="ARBA" id="ARBA00048173"/>
    </source>
</evidence>
<dbReference type="PANTHER" id="PTHR34047:SF8">
    <property type="entry name" value="PROTEIN YKFC"/>
    <property type="match status" value="1"/>
</dbReference>
<comment type="caution">
    <text evidence="11">The sequence shown here is derived from an EMBL/GenBank/DDBJ whole genome shotgun (WGS) entry which is preliminary data.</text>
</comment>
<feature type="non-terminal residue" evidence="11">
    <location>
        <position position="151"/>
    </location>
</feature>
<evidence type="ECO:0000256" key="4">
    <source>
        <dbReference type="ARBA" id="ARBA00022723"/>
    </source>
</evidence>
<dbReference type="EMBL" id="VOOR01000209">
    <property type="protein sequence ID" value="TXB53163.1"/>
    <property type="molecule type" value="Genomic_DNA"/>
</dbReference>
<dbReference type="Pfam" id="PF00078">
    <property type="entry name" value="RVT_1"/>
    <property type="match status" value="1"/>
</dbReference>
<organism evidence="11 12">
    <name type="scientific">Phaeodactylibacter luteus</name>
    <dbReference type="NCBI Taxonomy" id="1564516"/>
    <lineage>
        <taxon>Bacteria</taxon>
        <taxon>Pseudomonadati</taxon>
        <taxon>Bacteroidota</taxon>
        <taxon>Saprospiria</taxon>
        <taxon>Saprospirales</taxon>
        <taxon>Haliscomenobacteraceae</taxon>
        <taxon>Phaeodactylibacter</taxon>
    </lineage>
</organism>
<dbReference type="GO" id="GO:0046872">
    <property type="term" value="F:metal ion binding"/>
    <property type="evidence" value="ECO:0007669"/>
    <property type="project" value="UniProtKB-KW"/>
</dbReference>
<keyword evidence="12" id="KW-1185">Reference proteome</keyword>
<evidence type="ECO:0000256" key="3">
    <source>
        <dbReference type="ARBA" id="ARBA00022695"/>
    </source>
</evidence>
<evidence type="ECO:0000256" key="1">
    <source>
        <dbReference type="ARBA" id="ARBA00012493"/>
    </source>
</evidence>
<feature type="non-terminal residue" evidence="11">
    <location>
        <position position="1"/>
    </location>
</feature>
<evidence type="ECO:0000256" key="8">
    <source>
        <dbReference type="ARBA" id="ARBA00034120"/>
    </source>
</evidence>
<keyword evidence="5" id="KW-0460">Magnesium</keyword>
<proteinExistence type="inferred from homology"/>
<accession>A0A5C6RFF7</accession>